<dbReference type="AlphaFoldDB" id="Q01QJ9"/>
<evidence type="ECO:0000259" key="1">
    <source>
        <dbReference type="Pfam" id="PF01425"/>
    </source>
</evidence>
<dbReference type="HOGENOM" id="CLU_009600_0_3_0"/>
<dbReference type="GO" id="GO:0050567">
    <property type="term" value="F:glutaminyl-tRNA synthase (glutamine-hydrolyzing) activity"/>
    <property type="evidence" value="ECO:0007669"/>
    <property type="project" value="TreeGrafter"/>
</dbReference>
<reference evidence="2" key="1">
    <citation type="submission" date="2006-10" db="EMBL/GenBank/DDBJ databases">
        <title>Complete sequence of Solibacter usitatus Ellin6076.</title>
        <authorList>
            <consortium name="US DOE Joint Genome Institute"/>
            <person name="Copeland A."/>
            <person name="Lucas S."/>
            <person name="Lapidus A."/>
            <person name="Barry K."/>
            <person name="Detter J.C."/>
            <person name="Glavina del Rio T."/>
            <person name="Hammon N."/>
            <person name="Israni S."/>
            <person name="Dalin E."/>
            <person name="Tice H."/>
            <person name="Pitluck S."/>
            <person name="Thompson L.S."/>
            <person name="Brettin T."/>
            <person name="Bruce D."/>
            <person name="Han C."/>
            <person name="Tapia R."/>
            <person name="Gilna P."/>
            <person name="Schmutz J."/>
            <person name="Larimer F."/>
            <person name="Land M."/>
            <person name="Hauser L."/>
            <person name="Kyrpides N."/>
            <person name="Mikhailova N."/>
            <person name="Janssen P.H."/>
            <person name="Kuske C.R."/>
            <person name="Richardson P."/>
        </authorList>
    </citation>
    <scope>NUCLEOTIDE SEQUENCE</scope>
    <source>
        <strain evidence="2">Ellin6076</strain>
    </source>
</reference>
<dbReference type="Pfam" id="PF01425">
    <property type="entry name" value="Amidase"/>
    <property type="match status" value="1"/>
</dbReference>
<dbReference type="OrthoDB" id="9811471at2"/>
<gene>
    <name evidence="2" type="ordered locus">Acid_7160</name>
</gene>
<dbReference type="PANTHER" id="PTHR11895:SF73">
    <property type="entry name" value="AMIDASE FAMILY PROTEIN"/>
    <property type="match status" value="1"/>
</dbReference>
<sequence length="473" mass="50202">MAAIDPDVYFATIPELNERLKSKEFTAEQLARAFSARLQELGPRYNALALSLNQEALRQAKAVDNELKRDRFRGPLQGIPYGVKDLLAYAGQPTTWGAKPYAGQVFDYNAAVIDKISALGGVLTGKLAMVELAGGGGYRFASASLTGPGLNPWDRTRWSGGSSSGSAAAVAAGLVPYAIGSETSGSIVTPASFCGVTALRPTYGLVSRYGAMALSWTLDKLGPFAHTAEDCGLILQAIAGKDSRDPGSAGKSFYYTPQYAHPMKDLKVGYAPSDFSEWAEPAARPAFDAALGVLKASGVQLVETRLPDFPYGAALSTILNGEMGSIFEPLIASGKVDELADKPQIAGLKASLELPAKDYLKAMRMRRMIQDEVSKLFGSIDVLLAPGRPGIASKIDQPLDRGAGGAPPKDPGFRAIIQMGNLAGLPALVLPCGFAENMPVALQVVGVPFSENTLLAIGREFQKRTDWHKRHPA</sequence>
<dbReference type="eggNOG" id="COG0154">
    <property type="taxonomic scope" value="Bacteria"/>
</dbReference>
<dbReference type="InParanoid" id="Q01QJ9"/>
<dbReference type="EMBL" id="CP000473">
    <property type="protein sequence ID" value="ABJ88071.1"/>
    <property type="molecule type" value="Genomic_DNA"/>
</dbReference>
<dbReference type="InterPro" id="IPR023631">
    <property type="entry name" value="Amidase_dom"/>
</dbReference>
<dbReference type="Gene3D" id="3.90.1300.10">
    <property type="entry name" value="Amidase signature (AS) domain"/>
    <property type="match status" value="1"/>
</dbReference>
<dbReference type="InterPro" id="IPR000120">
    <property type="entry name" value="Amidase"/>
</dbReference>
<dbReference type="KEGG" id="sus:Acid_7160"/>
<proteinExistence type="predicted"/>
<name>Q01QJ9_SOLUE</name>
<protein>
    <submittedName>
        <fullName evidence="2">Amidase</fullName>
    </submittedName>
</protein>
<evidence type="ECO:0000313" key="2">
    <source>
        <dbReference type="EMBL" id="ABJ88071.1"/>
    </source>
</evidence>
<feature type="domain" description="Amidase" evidence="1">
    <location>
        <begin position="30"/>
        <end position="455"/>
    </location>
</feature>
<dbReference type="SUPFAM" id="SSF75304">
    <property type="entry name" value="Amidase signature (AS) enzymes"/>
    <property type="match status" value="1"/>
</dbReference>
<accession>Q01QJ9</accession>
<dbReference type="InterPro" id="IPR036928">
    <property type="entry name" value="AS_sf"/>
</dbReference>
<dbReference type="STRING" id="234267.Acid_7160"/>
<dbReference type="PANTHER" id="PTHR11895">
    <property type="entry name" value="TRANSAMIDASE"/>
    <property type="match status" value="1"/>
</dbReference>
<organism evidence="2">
    <name type="scientific">Solibacter usitatus (strain Ellin6076)</name>
    <dbReference type="NCBI Taxonomy" id="234267"/>
    <lineage>
        <taxon>Bacteria</taxon>
        <taxon>Pseudomonadati</taxon>
        <taxon>Acidobacteriota</taxon>
        <taxon>Terriglobia</taxon>
        <taxon>Bryobacterales</taxon>
        <taxon>Solibacteraceae</taxon>
        <taxon>Candidatus Solibacter</taxon>
    </lineage>
</organism>